<organism evidence="3 4">
    <name type="scientific">Prunus dulcis</name>
    <name type="common">Almond</name>
    <name type="synonym">Amygdalus dulcis</name>
    <dbReference type="NCBI Taxonomy" id="3755"/>
    <lineage>
        <taxon>Eukaryota</taxon>
        <taxon>Viridiplantae</taxon>
        <taxon>Streptophyta</taxon>
        <taxon>Embryophyta</taxon>
        <taxon>Tracheophyta</taxon>
        <taxon>Spermatophyta</taxon>
        <taxon>Magnoliopsida</taxon>
        <taxon>eudicotyledons</taxon>
        <taxon>Gunneridae</taxon>
        <taxon>Pentapetalae</taxon>
        <taxon>rosids</taxon>
        <taxon>fabids</taxon>
        <taxon>Rosales</taxon>
        <taxon>Rosaceae</taxon>
        <taxon>Amygdaloideae</taxon>
        <taxon>Amygdaleae</taxon>
        <taxon>Prunus</taxon>
    </lineage>
</organism>
<name>A0A5E4F9I2_PRUDU</name>
<reference evidence="4" key="1">
    <citation type="journal article" date="2020" name="Plant J.">
        <title>Transposons played a major role in the diversification between the closely related almond and peach genomes: results from the almond genome sequence.</title>
        <authorList>
            <person name="Alioto T."/>
            <person name="Alexiou K.G."/>
            <person name="Bardil A."/>
            <person name="Barteri F."/>
            <person name="Castanera R."/>
            <person name="Cruz F."/>
            <person name="Dhingra A."/>
            <person name="Duval H."/>
            <person name="Fernandez I Marti A."/>
            <person name="Frias L."/>
            <person name="Galan B."/>
            <person name="Garcia J.L."/>
            <person name="Howad W."/>
            <person name="Gomez-Garrido J."/>
            <person name="Gut M."/>
            <person name="Julca I."/>
            <person name="Morata J."/>
            <person name="Puigdomenech P."/>
            <person name="Ribeca P."/>
            <person name="Rubio Cabetas M.J."/>
            <person name="Vlasova A."/>
            <person name="Wirthensohn M."/>
            <person name="Garcia-Mas J."/>
            <person name="Gabaldon T."/>
            <person name="Casacuberta J.M."/>
            <person name="Arus P."/>
        </authorList>
    </citation>
    <scope>NUCLEOTIDE SEQUENCE [LARGE SCALE GENOMIC DNA]</scope>
    <source>
        <strain evidence="4">cv. Texas</strain>
    </source>
</reference>
<evidence type="ECO:0000256" key="2">
    <source>
        <dbReference type="SAM" id="MobiDB-lite"/>
    </source>
</evidence>
<dbReference type="Gramene" id="VVA23191">
    <property type="protein sequence ID" value="VVA23191"/>
    <property type="gene ID" value="Prudul26B015320"/>
</dbReference>
<evidence type="ECO:0000313" key="4">
    <source>
        <dbReference type="Proteomes" id="UP000327085"/>
    </source>
</evidence>
<dbReference type="InParanoid" id="A0A5E4F9I2"/>
<dbReference type="OMA" id="QRWPTMS"/>
<dbReference type="Proteomes" id="UP000327085">
    <property type="component" value="Chromosome 5"/>
</dbReference>
<proteinExistence type="predicted"/>
<dbReference type="AlphaFoldDB" id="A0A5E4F9I2"/>
<accession>A0A5E4F9I2</accession>
<gene>
    <name evidence="3" type="ORF">ALMOND_2B015320</name>
</gene>
<feature type="region of interest" description="Disordered" evidence="2">
    <location>
        <begin position="124"/>
        <end position="147"/>
    </location>
</feature>
<evidence type="ECO:0000313" key="3">
    <source>
        <dbReference type="EMBL" id="VVA23191.1"/>
    </source>
</evidence>
<feature type="coiled-coil region" evidence="1">
    <location>
        <begin position="72"/>
        <end position="117"/>
    </location>
</feature>
<evidence type="ECO:0000256" key="1">
    <source>
        <dbReference type="SAM" id="Coils"/>
    </source>
</evidence>
<sequence>MPSFASLRGPVTINDLLLLDNEIAIGVARSLVTPKDVRLLGTRDDNQLVSDAMVLSVQSAASVISVGHRLFVKSHESSIRRLKRERAKTLEETRYQLEILQEENQKLSKMVDFYSKDMQEQLEAGSTRASARGGGVGGQRWPTMSGG</sequence>
<dbReference type="EMBL" id="CABIKO010000068">
    <property type="protein sequence ID" value="VVA23191.1"/>
    <property type="molecule type" value="Genomic_DNA"/>
</dbReference>
<protein>
    <submittedName>
        <fullName evidence="3">PREDICTED: LOC109946288</fullName>
    </submittedName>
</protein>
<keyword evidence="1" id="KW-0175">Coiled coil</keyword>